<dbReference type="Pfam" id="PF00175">
    <property type="entry name" value="NAD_binding_1"/>
    <property type="match status" value="1"/>
</dbReference>
<dbReference type="Pfam" id="PF00258">
    <property type="entry name" value="Flavodoxin_1"/>
    <property type="match status" value="1"/>
</dbReference>
<dbReference type="PANTHER" id="PTHR43410">
    <property type="entry name" value="NITRIC OXIDE SYNTHASE OXYGENASE"/>
    <property type="match status" value="1"/>
</dbReference>
<name>A0A8T0F8Z3_ARGBR</name>
<keyword evidence="13 15" id="KW-0560">Oxidoreductase</keyword>
<evidence type="ECO:0000313" key="22">
    <source>
        <dbReference type="Proteomes" id="UP000807504"/>
    </source>
</evidence>
<dbReference type="GO" id="GO:0004517">
    <property type="term" value="F:nitric-oxide synthase activity"/>
    <property type="evidence" value="ECO:0007669"/>
    <property type="project" value="UniProtKB-EC"/>
</dbReference>
<dbReference type="InterPro" id="IPR008254">
    <property type="entry name" value="Flavodoxin/NO_synth"/>
</dbReference>
<dbReference type="Gene3D" id="3.90.1230.10">
    <property type="entry name" value="Nitric Oxide Synthase, Chain A, domain 3"/>
    <property type="match status" value="1"/>
</dbReference>
<evidence type="ECO:0000256" key="10">
    <source>
        <dbReference type="ARBA" id="ARBA00022843"/>
    </source>
</evidence>
<dbReference type="PROSITE" id="PS51384">
    <property type="entry name" value="FAD_FR"/>
    <property type="match status" value="1"/>
</dbReference>
<keyword evidence="5 15" id="KW-0349">Heme</keyword>
<evidence type="ECO:0000256" key="17">
    <source>
        <dbReference type="SAM" id="MobiDB-lite"/>
    </source>
</evidence>
<dbReference type="InterPro" id="IPR044940">
    <property type="entry name" value="NOS_dom_2"/>
</dbReference>
<dbReference type="Gene3D" id="2.30.42.10">
    <property type="match status" value="1"/>
</dbReference>
<comment type="function">
    <text evidence="15">Produces nitric oxide (NO) which is a messenger molecule with diverse functions.</text>
</comment>
<evidence type="ECO:0000256" key="13">
    <source>
        <dbReference type="ARBA" id="ARBA00023002"/>
    </source>
</evidence>
<comment type="cofactor">
    <cofactor evidence="1 15">
        <name>heme b</name>
        <dbReference type="ChEBI" id="CHEBI:60344"/>
    </cofactor>
</comment>
<dbReference type="InterPro" id="IPR001478">
    <property type="entry name" value="PDZ"/>
</dbReference>
<dbReference type="SUPFAM" id="SSF63380">
    <property type="entry name" value="Riboflavin synthase domain-like"/>
    <property type="match status" value="1"/>
</dbReference>
<gene>
    <name evidence="21" type="ORF">HNY73_008963</name>
</gene>
<dbReference type="InterPro" id="IPR039261">
    <property type="entry name" value="FNR_nucleotide-bd"/>
</dbReference>
<dbReference type="Pfam" id="PF02898">
    <property type="entry name" value="NO_synthase"/>
    <property type="match status" value="1"/>
</dbReference>
<evidence type="ECO:0000259" key="20">
    <source>
        <dbReference type="PROSITE" id="PS51384"/>
    </source>
</evidence>
<comment type="similarity">
    <text evidence="4 15">Belongs to the NOS family.</text>
</comment>
<dbReference type="InterPro" id="IPR004030">
    <property type="entry name" value="NOS_N"/>
</dbReference>
<dbReference type="GO" id="GO:0050660">
    <property type="term" value="F:flavin adenine dinucleotide binding"/>
    <property type="evidence" value="ECO:0007669"/>
    <property type="project" value="InterPro"/>
</dbReference>
<keyword evidence="6" id="KW-0285">Flavoprotein</keyword>
<dbReference type="EC" id="1.14.13.39" evidence="15"/>
<evidence type="ECO:0000256" key="4">
    <source>
        <dbReference type="ARBA" id="ARBA00006267"/>
    </source>
</evidence>
<dbReference type="InterPro" id="IPR044943">
    <property type="entry name" value="NOS_dom_1"/>
</dbReference>
<dbReference type="SUPFAM" id="SSF50156">
    <property type="entry name" value="PDZ domain-like"/>
    <property type="match status" value="1"/>
</dbReference>
<comment type="subcellular location">
    <subcellularLocation>
        <location evidence="2">Cell membrane</location>
        <location evidence="2">Sarcolemma</location>
        <topology evidence="2">Peripheral membrane protein</topology>
    </subcellularLocation>
    <subcellularLocation>
        <location evidence="3">Cell projection</location>
        <location evidence="3">Dendritic spine</location>
    </subcellularLocation>
</comment>
<dbReference type="SMART" id="SM00228">
    <property type="entry name" value="PDZ"/>
    <property type="match status" value="1"/>
</dbReference>
<organism evidence="21 22">
    <name type="scientific">Argiope bruennichi</name>
    <name type="common">Wasp spider</name>
    <name type="synonym">Aranea bruennichi</name>
    <dbReference type="NCBI Taxonomy" id="94029"/>
    <lineage>
        <taxon>Eukaryota</taxon>
        <taxon>Metazoa</taxon>
        <taxon>Ecdysozoa</taxon>
        <taxon>Arthropoda</taxon>
        <taxon>Chelicerata</taxon>
        <taxon>Arachnida</taxon>
        <taxon>Araneae</taxon>
        <taxon>Araneomorphae</taxon>
        <taxon>Entelegynae</taxon>
        <taxon>Araneoidea</taxon>
        <taxon>Araneidae</taxon>
        <taxon>Argiope</taxon>
    </lineage>
</organism>
<dbReference type="PRINTS" id="PR00369">
    <property type="entry name" value="FLAVODOXIN"/>
</dbReference>
<dbReference type="CDD" id="cd00795">
    <property type="entry name" value="NOS_oxygenase_euk"/>
    <property type="match status" value="1"/>
</dbReference>
<comment type="cofactor">
    <cofactor evidence="15">
        <name>FMN</name>
        <dbReference type="ChEBI" id="CHEBI:58210"/>
    </cofactor>
    <text evidence="15">Binds 1 FMN.</text>
</comment>
<protein>
    <recommendedName>
        <fullName evidence="15">Nitric oxide synthase</fullName>
        <ecNumber evidence="15">1.14.13.39</ecNumber>
    </recommendedName>
</protein>
<feature type="domain" description="FAD-binding FR-type" evidence="20">
    <location>
        <begin position="916"/>
        <end position="1162"/>
    </location>
</feature>
<dbReference type="InterPro" id="IPR036034">
    <property type="entry name" value="PDZ_sf"/>
</dbReference>
<evidence type="ECO:0000313" key="21">
    <source>
        <dbReference type="EMBL" id="KAF8787351.1"/>
    </source>
</evidence>
<dbReference type="SUPFAM" id="SSF56512">
    <property type="entry name" value="Nitric oxide (NO) synthase oxygenase domain"/>
    <property type="match status" value="1"/>
</dbReference>
<evidence type="ECO:0000256" key="2">
    <source>
        <dbReference type="ARBA" id="ARBA00004468"/>
    </source>
</evidence>
<dbReference type="PRINTS" id="PR00371">
    <property type="entry name" value="FPNCR"/>
</dbReference>
<dbReference type="GO" id="GO:0020037">
    <property type="term" value="F:heme binding"/>
    <property type="evidence" value="ECO:0007669"/>
    <property type="project" value="InterPro"/>
</dbReference>
<dbReference type="GO" id="GO:0042383">
    <property type="term" value="C:sarcolemma"/>
    <property type="evidence" value="ECO:0007669"/>
    <property type="project" value="UniProtKB-SubCell"/>
</dbReference>
<dbReference type="PROSITE" id="PS50106">
    <property type="entry name" value="PDZ"/>
    <property type="match status" value="1"/>
</dbReference>
<accession>A0A8T0F8Z3</accession>
<keyword evidence="10" id="KW-0832">Ubl conjugation</keyword>
<dbReference type="GO" id="GO:0046872">
    <property type="term" value="F:metal ion binding"/>
    <property type="evidence" value="ECO:0007669"/>
    <property type="project" value="UniProtKB-KW"/>
</dbReference>
<feature type="compositionally biased region" description="Polar residues" evidence="17">
    <location>
        <begin position="198"/>
        <end position="215"/>
    </location>
</feature>
<dbReference type="FunFam" id="3.40.50.360:FF:000033">
    <property type="entry name" value="Nitric oxide synthase"/>
    <property type="match status" value="1"/>
</dbReference>
<evidence type="ECO:0000256" key="5">
    <source>
        <dbReference type="ARBA" id="ARBA00022617"/>
    </source>
</evidence>
<dbReference type="InterPro" id="IPR003097">
    <property type="entry name" value="CysJ-like_FAD-binding"/>
</dbReference>
<dbReference type="InterPro" id="IPR001433">
    <property type="entry name" value="OxRdtase_FAD/NAD-bd"/>
</dbReference>
<evidence type="ECO:0000256" key="11">
    <source>
        <dbReference type="ARBA" id="ARBA00022857"/>
    </source>
</evidence>
<dbReference type="GO" id="GO:0043197">
    <property type="term" value="C:dendritic spine"/>
    <property type="evidence" value="ECO:0007669"/>
    <property type="project" value="UniProtKB-SubCell"/>
</dbReference>
<dbReference type="Gene3D" id="3.90.440.10">
    <property type="entry name" value="Nitric Oxide Synthase,Heme Domain,Chain A domain 2"/>
    <property type="match status" value="1"/>
</dbReference>
<keyword evidence="8 15" id="KW-0479">Metal-binding</keyword>
<evidence type="ECO:0000256" key="9">
    <source>
        <dbReference type="ARBA" id="ARBA00022827"/>
    </source>
</evidence>
<dbReference type="InterPro" id="IPR023173">
    <property type="entry name" value="NADPH_Cyt_P450_Rdtase_alpha"/>
</dbReference>
<feature type="compositionally biased region" description="Polar residues" evidence="17">
    <location>
        <begin position="109"/>
        <end position="122"/>
    </location>
</feature>
<feature type="compositionally biased region" description="Polar residues" evidence="17">
    <location>
        <begin position="160"/>
        <end position="191"/>
    </location>
</feature>
<comment type="catalytic activity">
    <reaction evidence="15">
        <text>2 L-arginine + 3 NADPH + 4 O2 + H(+) = 2 L-citrulline + 2 nitric oxide + 3 NADP(+) + 4 H2O</text>
        <dbReference type="Rhea" id="RHEA:19897"/>
        <dbReference type="ChEBI" id="CHEBI:15377"/>
        <dbReference type="ChEBI" id="CHEBI:15378"/>
        <dbReference type="ChEBI" id="CHEBI:15379"/>
        <dbReference type="ChEBI" id="CHEBI:16480"/>
        <dbReference type="ChEBI" id="CHEBI:32682"/>
        <dbReference type="ChEBI" id="CHEBI:57743"/>
        <dbReference type="ChEBI" id="CHEBI:57783"/>
        <dbReference type="ChEBI" id="CHEBI:58349"/>
        <dbReference type="EC" id="1.14.13.39"/>
    </reaction>
</comment>
<feature type="region of interest" description="Disordered" evidence="17">
    <location>
        <begin position="160"/>
        <end position="222"/>
    </location>
</feature>
<dbReference type="PIRSF" id="PIRSF000333">
    <property type="entry name" value="NOS"/>
    <property type="match status" value="1"/>
</dbReference>
<feature type="domain" description="Flavodoxin-like" evidence="19">
    <location>
        <begin position="677"/>
        <end position="862"/>
    </location>
</feature>
<feature type="domain" description="PDZ" evidence="18">
    <location>
        <begin position="13"/>
        <end position="82"/>
    </location>
</feature>
<dbReference type="FunFam" id="1.20.990.10:FF:000002">
    <property type="entry name" value="Nitric oxide synthase"/>
    <property type="match status" value="1"/>
</dbReference>
<sequence>MENSTKSWPTTILVHLKKHSQMGLGIVVTPRPQNRGLLIAELTKGSEAAKSGLFRPGDVILKVNNKDLSQLPYEQCLQILQDLPVDQEAEILVRVPDGYTTRLVTTFNEEGTSHTSRITTMVSNSQSPSPQRRRESISEEKIRRLKTSLVQNDIICTSQNAGQKNYNEKSSPNSLVPNMRQNGHASNNQPSPERPATLSANSNQSSRKNSITSPSRRPVRLRNVISGQESVETLFLKATEAVQCSPTRCMGSVMSGPSKRSSGTPRPKDEILRHAKHFFDQYFSSIKRMNSPSHSRRWKEIVGEVDTTGTYELKETELVYGAKLAWRNAPRCIGRIQWSKLQVFDARYVSTTREMFEAICNHIKYATNKGNIRSAITIFPQRTDGLHDFRIWNSQLIMYAGYKQDDGSIIGDPANVDFTELCQKLGWKGQRKKWDILPLVLSANGHDPQVFDLPDDLVLRVPIMHPKYPWFKDLNIEWYALPAVSSMLFDVGGIEFPAAPFNGWYMVTEIGARDLCDPHRFNILEEVATRLGVDMRAPSTLWKDRAVVEINYAVIYSFQKLNVTIVDHHTASESFMKHWENEMRLRGGCPADWVWIVPPLSGSLTPVFHQELLNYNLKPSYEYQDPPWKTHIWEKDRETSGNGPRTPSRKFRFKEIARAVKFTSNLFGKALSRRIKATILFATETGRSENYAKMLGEIFSHAFNANVVCMSEYDIIDLEHETLLLVVTSTFGNGDPPENGEAFARNLQAIKVTGETTPDAEYISSTCMPFVRMNSMPLDFPEDEGTNCTPTTELDDDIGPLSNVRFAVFALGSSAYPNFCSFGRYVDTMLGDLGGERMVKMGTGDELCGQEHSFNEWAQEAFQVACDVFCVGDDINLSDLRATLHSDTTWSPEKVRLADVQEPADICSGISKGTNRKVVSCILKERTVLQSEEDSRQTLMIVMEKPENDCIKYFPGDHIGIYPANRQEIVNGILARMSCTCPEPDKPFQLQLRKTVQTIEGPSHRWYPHERIPPLTMRIALTRYLDITTPPGQQFLRILATMAEDEGDQRKIKLLATDSIRYEDWKSHLYPNLLEVLEYFPSVNPTPGFLLTHLTPLQPRFYSVSSSPEFHPGHIHLTVAVVIYKTQNNAQHYGVCSNYLASLPLGSEIACFVRSAPNFRLPDNPHVPIIMVGPGTGIAPFRSFWQKRYLDIQTAAKDGDVKKPFGNMTLLIGCRHPKVELYREETQHMKQIGVLTQVYSAYSRLPGKPKSYVQHILREISDKVYKEVVQERGHFYVCGDVSMAEDVNQTLRAIIQEHGQMNTMGVDNVVKRLQEENRYHEDIFGITLKTAEVTSRGRAEAKNRKSTSSS</sequence>
<dbReference type="Gene3D" id="2.40.30.10">
    <property type="entry name" value="Translation factors"/>
    <property type="match status" value="1"/>
</dbReference>
<evidence type="ECO:0000259" key="18">
    <source>
        <dbReference type="PROSITE" id="PS50106"/>
    </source>
</evidence>
<feature type="region of interest" description="Disordered" evidence="17">
    <location>
        <begin position="109"/>
        <end position="140"/>
    </location>
</feature>
<dbReference type="GO" id="GO:0006809">
    <property type="term" value="P:nitric oxide biosynthetic process"/>
    <property type="evidence" value="ECO:0007669"/>
    <property type="project" value="InterPro"/>
</dbReference>
<dbReference type="Gene3D" id="1.20.990.10">
    <property type="entry name" value="NADPH-cytochrome p450 Reductase, Chain A, domain 3"/>
    <property type="match status" value="1"/>
</dbReference>
<keyword evidence="9 15" id="KW-0274">FAD</keyword>
<dbReference type="GO" id="GO:1903522">
    <property type="term" value="P:regulation of blood circulation"/>
    <property type="evidence" value="ECO:0007669"/>
    <property type="project" value="UniProtKB-ARBA"/>
</dbReference>
<dbReference type="InterPro" id="IPR017927">
    <property type="entry name" value="FAD-bd_FR_type"/>
</dbReference>
<dbReference type="SUPFAM" id="SSF52218">
    <property type="entry name" value="Flavoproteins"/>
    <property type="match status" value="1"/>
</dbReference>
<feature type="binding site" description="axial binding residue" evidence="16">
    <location>
        <position position="332"/>
    </location>
    <ligand>
        <name>heme b</name>
        <dbReference type="ChEBI" id="CHEBI:60344"/>
    </ligand>
    <ligandPart>
        <name>Fe</name>
        <dbReference type="ChEBI" id="CHEBI:18248"/>
    </ligandPart>
</feature>
<keyword evidence="14 15" id="KW-0408">Iron</keyword>
<dbReference type="InterPro" id="IPR044944">
    <property type="entry name" value="NOS_dom_3"/>
</dbReference>
<proteinExistence type="inferred from homology"/>
<evidence type="ECO:0000256" key="7">
    <source>
        <dbReference type="ARBA" id="ARBA00022643"/>
    </source>
</evidence>
<comment type="cofactor">
    <cofactor evidence="15">
        <name>FAD</name>
        <dbReference type="ChEBI" id="CHEBI:57692"/>
    </cofactor>
    <text evidence="15">Binds 1 FAD.</text>
</comment>
<dbReference type="GO" id="GO:0010181">
    <property type="term" value="F:FMN binding"/>
    <property type="evidence" value="ECO:0007669"/>
    <property type="project" value="InterPro"/>
</dbReference>
<evidence type="ECO:0000256" key="3">
    <source>
        <dbReference type="ARBA" id="ARBA00004552"/>
    </source>
</evidence>
<evidence type="ECO:0000256" key="6">
    <source>
        <dbReference type="ARBA" id="ARBA00022630"/>
    </source>
</evidence>
<dbReference type="Proteomes" id="UP000807504">
    <property type="component" value="Unassembled WGS sequence"/>
</dbReference>
<dbReference type="InterPro" id="IPR001094">
    <property type="entry name" value="Flavdoxin-like"/>
</dbReference>
<evidence type="ECO:0000256" key="16">
    <source>
        <dbReference type="PIRSR" id="PIRSR000333-1"/>
    </source>
</evidence>
<comment type="caution">
    <text evidence="21">The sequence shown here is derived from an EMBL/GenBank/DDBJ whole genome shotgun (WGS) entry which is preliminary data.</text>
</comment>
<evidence type="ECO:0000256" key="15">
    <source>
        <dbReference type="PIRNR" id="PIRNR000333"/>
    </source>
</evidence>
<dbReference type="GO" id="GO:0005516">
    <property type="term" value="F:calmodulin binding"/>
    <property type="evidence" value="ECO:0007669"/>
    <property type="project" value="UniProtKB-KW"/>
</dbReference>
<dbReference type="Gene3D" id="3.90.340.10">
    <property type="entry name" value="Nitric Oxide Synthase, Chain A, domain 1"/>
    <property type="match status" value="1"/>
</dbReference>
<dbReference type="InterPro" id="IPR017938">
    <property type="entry name" value="Riboflavin_synthase-like_b-brl"/>
</dbReference>
<evidence type="ECO:0000256" key="1">
    <source>
        <dbReference type="ARBA" id="ARBA00001970"/>
    </source>
</evidence>
<dbReference type="InterPro" id="IPR029039">
    <property type="entry name" value="Flavoprotein-like_sf"/>
</dbReference>
<evidence type="ECO:0000256" key="8">
    <source>
        <dbReference type="ARBA" id="ARBA00022723"/>
    </source>
</evidence>
<dbReference type="InterPro" id="IPR012144">
    <property type="entry name" value="NOS_euk"/>
</dbReference>
<dbReference type="PROSITE" id="PS60001">
    <property type="entry name" value="NOS"/>
    <property type="match status" value="1"/>
</dbReference>
<keyword evidence="12 15" id="KW-0112">Calmodulin-binding</keyword>
<dbReference type="SUPFAM" id="SSF52343">
    <property type="entry name" value="Ferredoxin reductase-like, C-terminal NADP-linked domain"/>
    <property type="match status" value="1"/>
</dbReference>
<keyword evidence="22" id="KW-1185">Reference proteome</keyword>
<dbReference type="Gene3D" id="3.40.50.360">
    <property type="match status" value="1"/>
</dbReference>
<dbReference type="FunFam" id="3.40.50.80:FF:000003">
    <property type="entry name" value="Nitric oxide synthase"/>
    <property type="match status" value="1"/>
</dbReference>
<evidence type="ECO:0000256" key="12">
    <source>
        <dbReference type="ARBA" id="ARBA00022860"/>
    </source>
</evidence>
<dbReference type="InterPro" id="IPR050607">
    <property type="entry name" value="NOS"/>
</dbReference>
<dbReference type="PROSITE" id="PS50902">
    <property type="entry name" value="FLAVODOXIN_LIKE"/>
    <property type="match status" value="1"/>
</dbReference>
<dbReference type="EMBL" id="JABXBU010000015">
    <property type="protein sequence ID" value="KAF8787351.1"/>
    <property type="molecule type" value="Genomic_DNA"/>
</dbReference>
<dbReference type="Pfam" id="PF00667">
    <property type="entry name" value="FAD_binding_1"/>
    <property type="match status" value="1"/>
</dbReference>
<dbReference type="Pfam" id="PF00595">
    <property type="entry name" value="PDZ"/>
    <property type="match status" value="1"/>
</dbReference>
<dbReference type="PANTHER" id="PTHR43410:SF1">
    <property type="entry name" value="NITRIC OXIDE SYNTHASE"/>
    <property type="match status" value="1"/>
</dbReference>
<reference evidence="21" key="1">
    <citation type="journal article" date="2020" name="bioRxiv">
        <title>Chromosome-level reference genome of the European wasp spider Argiope bruennichi: a resource for studies on range expansion and evolutionary adaptation.</title>
        <authorList>
            <person name="Sheffer M.M."/>
            <person name="Hoppe A."/>
            <person name="Krehenwinkel H."/>
            <person name="Uhl G."/>
            <person name="Kuss A.W."/>
            <person name="Jensen L."/>
            <person name="Jensen C."/>
            <person name="Gillespie R.G."/>
            <person name="Hoff K.J."/>
            <person name="Prost S."/>
        </authorList>
    </citation>
    <scope>NUCLEOTIDE SEQUENCE</scope>
</reference>
<dbReference type="InterPro" id="IPR001709">
    <property type="entry name" value="Flavoprot_Pyr_Nucl_cyt_Rdtase"/>
</dbReference>
<dbReference type="Gene3D" id="3.40.50.80">
    <property type="entry name" value="Nucleotide-binding domain of ferredoxin-NADP reductase (FNR) module"/>
    <property type="match status" value="1"/>
</dbReference>
<reference evidence="21" key="2">
    <citation type="submission" date="2020-06" db="EMBL/GenBank/DDBJ databases">
        <authorList>
            <person name="Sheffer M."/>
        </authorList>
    </citation>
    <scope>NUCLEOTIDE SEQUENCE</scope>
</reference>
<evidence type="ECO:0000259" key="19">
    <source>
        <dbReference type="PROSITE" id="PS50902"/>
    </source>
</evidence>
<evidence type="ECO:0000256" key="14">
    <source>
        <dbReference type="ARBA" id="ARBA00023004"/>
    </source>
</evidence>
<dbReference type="InterPro" id="IPR036119">
    <property type="entry name" value="NOS_N_sf"/>
</dbReference>
<dbReference type="GO" id="GO:0050661">
    <property type="term" value="F:NADP binding"/>
    <property type="evidence" value="ECO:0007669"/>
    <property type="project" value="InterPro"/>
</dbReference>
<dbReference type="FunFam" id="3.90.440.10:FF:000001">
    <property type="entry name" value="Endothelial nitric oxide synthase"/>
    <property type="match status" value="1"/>
</dbReference>
<keyword evidence="11 15" id="KW-0521">NADP</keyword>
<keyword evidence="7 15" id="KW-0288">FMN</keyword>